<dbReference type="Pfam" id="PF09343">
    <property type="entry name" value="DUF2460"/>
    <property type="match status" value="1"/>
</dbReference>
<gene>
    <name evidence="3" type="ORF">G5B91_11170</name>
</gene>
<dbReference type="InterPro" id="IPR011740">
    <property type="entry name" value="DUF2460"/>
</dbReference>
<feature type="domain" description="Ubiquitin-activating enzyme E1 FCCH" evidence="2">
    <location>
        <begin position="188"/>
        <end position="241"/>
    </location>
</feature>
<proteinExistence type="predicted"/>
<dbReference type="AlphaFoldDB" id="A0A6G6IVG6"/>
<evidence type="ECO:0000259" key="1">
    <source>
        <dbReference type="Pfam" id="PF09343"/>
    </source>
</evidence>
<dbReference type="InterPro" id="IPR032418">
    <property type="entry name" value="E1_FCCH"/>
</dbReference>
<sequence length="291" mass="30861">MGEFIEERLDTCFRIGAEAEDSFFTSVITTAGGSRFVSLKNGKPYRTFDIEFVKYSKELSEEVASLYYRTWGGFAGFRVKAWADFTTAIDGQSTYTSLDCTLDIVSDGVYQLVKEYGRDKPGLASIGRPRRTIFKPVQGKAAIAVAGLAYPNGTTIDYTTGRVTLAANKTGTITGITKGASTVITVTNTFANGESVVISGVAGMTQINGLRALITARSGTSITVAINSTAFSDYTSGGTVQTRPLNTGTDIVTGGCEFDIPVAFDSNFNVQALSADVGQASGLTLVELLNP</sequence>
<evidence type="ECO:0008006" key="5">
    <source>
        <dbReference type="Google" id="ProtNLM"/>
    </source>
</evidence>
<protein>
    <recommendedName>
        <fullName evidence="5">Ubiquitin-activating enzyme E1 FCCH domain-containing protein</fullName>
    </recommendedName>
</protein>
<dbReference type="EMBL" id="CP049140">
    <property type="protein sequence ID" value="QIE86800.1"/>
    <property type="molecule type" value="Genomic_DNA"/>
</dbReference>
<dbReference type="Proteomes" id="UP000501063">
    <property type="component" value="Chromosome"/>
</dbReference>
<evidence type="ECO:0000313" key="3">
    <source>
        <dbReference type="EMBL" id="QIE86800.1"/>
    </source>
</evidence>
<evidence type="ECO:0000259" key="2">
    <source>
        <dbReference type="Pfam" id="PF16190"/>
    </source>
</evidence>
<dbReference type="Gene3D" id="2.40.30.180">
    <property type="entry name" value="Ubiquitin-activating enzyme E1, FCCH domain"/>
    <property type="match status" value="1"/>
</dbReference>
<evidence type="ECO:0000313" key="4">
    <source>
        <dbReference type="Proteomes" id="UP000501063"/>
    </source>
</evidence>
<accession>A0A6G6IVG6</accession>
<organism evidence="3 4">
    <name type="scientific">Pseudomonas nitroreducens</name>
    <dbReference type="NCBI Taxonomy" id="46680"/>
    <lineage>
        <taxon>Bacteria</taxon>
        <taxon>Pseudomonadati</taxon>
        <taxon>Pseudomonadota</taxon>
        <taxon>Gammaproteobacteria</taxon>
        <taxon>Pseudomonadales</taxon>
        <taxon>Pseudomonadaceae</taxon>
        <taxon>Pseudomonas</taxon>
    </lineage>
</organism>
<feature type="domain" description="DUF2460" evidence="1">
    <location>
        <begin position="9"/>
        <end position="170"/>
    </location>
</feature>
<dbReference type="KEGG" id="pnt:G5B91_11170"/>
<dbReference type="Pfam" id="PF16190">
    <property type="entry name" value="E1_FCCH"/>
    <property type="match status" value="1"/>
</dbReference>
<reference evidence="3 4" key="1">
    <citation type="submission" date="2020-02" db="EMBL/GenBank/DDBJ databases">
        <title>Integrative conjugative elements (ICEs) and plasmids drive adaptation of Pseudomonas nitroreducens strain HBP1 to wastewater environment.</title>
        <authorList>
            <person name="Sentchilo V."/>
            <person name="Carraro N."/>
            <person name="Bertelli C."/>
            <person name="van der Meer J.R."/>
        </authorList>
    </citation>
    <scope>NUCLEOTIDE SEQUENCE [LARGE SCALE GENOMIC DNA]</scope>
    <source>
        <strain evidence="3 4">HBP1</strain>
    </source>
</reference>
<dbReference type="RefSeq" id="WP_024763229.1">
    <property type="nucleotide sequence ID" value="NZ_CP049140.1"/>
</dbReference>
<name>A0A6G6IVG6_PSENT</name>
<dbReference type="InterPro" id="IPR042302">
    <property type="entry name" value="E1_FCCH_sf"/>
</dbReference>